<feature type="transmembrane region" description="Helical" evidence="1">
    <location>
        <begin position="140"/>
        <end position="163"/>
    </location>
</feature>
<protein>
    <submittedName>
        <fullName evidence="2">ABC-2 type transport system permease protein</fullName>
    </submittedName>
</protein>
<feature type="transmembrane region" description="Helical" evidence="1">
    <location>
        <begin position="520"/>
        <end position="541"/>
    </location>
</feature>
<proteinExistence type="predicted"/>
<keyword evidence="1" id="KW-0472">Membrane</keyword>
<sequence length="547" mass="56099">MTATLTERPAAATTGQRDGFAGTGALLRLALRRDRIIASVWILLFVIMAASSSSASQDLYDTLESRVRAANAVNDTPATLALYGRVFDPTSLGAVSLIKLGAMGAALVALVAIFTVVRHTRAEEESGRAELLGAAVVGRYAPLTAALLLSAGISVVLAVLTAASLAGTGLPASGAFAFGLSWAGAGIAFAAVGALAAQVTDGARAARGLAAAVLAAAYLLRAAGDAAGTETSTWLSWLSPIGWAQQVRPFAGDRWWVLLYLLFFAGLVSVGAYLLVARRDHGAGLLSQRPGRPRASAALRSPLALAVRLQRGGLVGWLIGMAIGGLVVGSIASQVGELLDTPSARDMIMKLGGERGIVDAFLSAEMGIIAVIVSAYGISAAMRLRQEETALRAEPILATRIGRVRFAASHVTVALAGSALLLVTLGVFAGFAHGAAGGDMSAFGRVLGAALVHLPAVWVLTGITVLAFGLVPGMAMAGWGALVVFLLLGQFGPVFGLPQWAMDISPFTHTPKLPGGEFSVVPLAWLTLVAVALVAAGLATFRRRDIG</sequence>
<feature type="transmembrane region" description="Helical" evidence="1">
    <location>
        <begin position="175"/>
        <end position="197"/>
    </location>
</feature>
<feature type="transmembrane region" description="Helical" evidence="1">
    <location>
        <begin position="209"/>
        <end position="228"/>
    </location>
</feature>
<reference evidence="2 3" key="1">
    <citation type="submission" date="2019-03" db="EMBL/GenBank/DDBJ databases">
        <title>Genomic Encyclopedia of Archaeal and Bacterial Type Strains, Phase II (KMG-II): from individual species to whole genera.</title>
        <authorList>
            <person name="Goeker M."/>
        </authorList>
    </citation>
    <scope>NUCLEOTIDE SEQUENCE [LARGE SCALE GENOMIC DNA]</scope>
    <source>
        <strain evidence="2 3">DSM 45499</strain>
    </source>
</reference>
<feature type="transmembrane region" description="Helical" evidence="1">
    <location>
        <begin position="36"/>
        <end position="55"/>
    </location>
</feature>
<feature type="transmembrane region" description="Helical" evidence="1">
    <location>
        <begin position="411"/>
        <end position="432"/>
    </location>
</feature>
<feature type="transmembrane region" description="Helical" evidence="1">
    <location>
        <begin position="97"/>
        <end position="119"/>
    </location>
</feature>
<keyword evidence="1" id="KW-1133">Transmembrane helix</keyword>
<organism evidence="2 3">
    <name type="scientific">Actinophytocola oryzae</name>
    <dbReference type="NCBI Taxonomy" id="502181"/>
    <lineage>
        <taxon>Bacteria</taxon>
        <taxon>Bacillati</taxon>
        <taxon>Actinomycetota</taxon>
        <taxon>Actinomycetes</taxon>
        <taxon>Pseudonocardiales</taxon>
        <taxon>Pseudonocardiaceae</taxon>
    </lineage>
</organism>
<comment type="caution">
    <text evidence="2">The sequence shown here is derived from an EMBL/GenBank/DDBJ whole genome shotgun (WGS) entry which is preliminary data.</text>
</comment>
<evidence type="ECO:0000256" key="1">
    <source>
        <dbReference type="SAM" id="Phobius"/>
    </source>
</evidence>
<evidence type="ECO:0000313" key="3">
    <source>
        <dbReference type="Proteomes" id="UP000294927"/>
    </source>
</evidence>
<feature type="transmembrane region" description="Helical" evidence="1">
    <location>
        <begin position="314"/>
        <end position="336"/>
    </location>
</feature>
<dbReference type="AlphaFoldDB" id="A0A4R7VN58"/>
<feature type="transmembrane region" description="Helical" evidence="1">
    <location>
        <begin position="356"/>
        <end position="378"/>
    </location>
</feature>
<accession>A0A4R7VN58</accession>
<gene>
    <name evidence="2" type="ORF">CLV71_106424</name>
</gene>
<keyword evidence="1" id="KW-0812">Transmembrane</keyword>
<keyword evidence="3" id="KW-1185">Reference proteome</keyword>
<feature type="transmembrane region" description="Helical" evidence="1">
    <location>
        <begin position="452"/>
        <end position="471"/>
    </location>
</feature>
<dbReference type="RefSeq" id="WP_243866584.1">
    <property type="nucleotide sequence ID" value="NZ_SOCP01000006.1"/>
</dbReference>
<feature type="transmembrane region" description="Helical" evidence="1">
    <location>
        <begin position="478"/>
        <end position="500"/>
    </location>
</feature>
<dbReference type="Proteomes" id="UP000294927">
    <property type="component" value="Unassembled WGS sequence"/>
</dbReference>
<dbReference type="EMBL" id="SOCP01000006">
    <property type="protein sequence ID" value="TDV51073.1"/>
    <property type="molecule type" value="Genomic_DNA"/>
</dbReference>
<feature type="transmembrane region" description="Helical" evidence="1">
    <location>
        <begin position="255"/>
        <end position="276"/>
    </location>
</feature>
<name>A0A4R7VN58_9PSEU</name>
<evidence type="ECO:0000313" key="2">
    <source>
        <dbReference type="EMBL" id="TDV51073.1"/>
    </source>
</evidence>